<keyword evidence="1" id="KW-1133">Transmembrane helix</keyword>
<sequence length="136" mass="15271">MTPEPGTFGLVQQWLSRSFPVSGVILHSYFKAESVMDLDYLIEGDEGLTVQTNDMLGDSLSDTGVLGVMILVMLAAMIYSRYKMELTKNLVRTTARIINYVSSPRWSDPLRHHNSMRRATSFDSFDSSTPSQVKDT</sequence>
<dbReference type="EMBL" id="OD002185">
    <property type="protein sequence ID" value="CAD7404471.1"/>
    <property type="molecule type" value="Genomic_DNA"/>
</dbReference>
<evidence type="ECO:0000256" key="1">
    <source>
        <dbReference type="SAM" id="Phobius"/>
    </source>
</evidence>
<gene>
    <name evidence="2" type="ORF">TPSB3V08_LOCUS4512</name>
</gene>
<proteinExistence type="predicted"/>
<accession>A0A7R9CZP7</accession>
<dbReference type="AlphaFoldDB" id="A0A7R9CZP7"/>
<evidence type="ECO:0000313" key="2">
    <source>
        <dbReference type="EMBL" id="CAD7404471.1"/>
    </source>
</evidence>
<keyword evidence="1" id="KW-0472">Membrane</keyword>
<reference evidence="2" key="1">
    <citation type="submission" date="2020-11" db="EMBL/GenBank/DDBJ databases">
        <authorList>
            <person name="Tran Van P."/>
        </authorList>
    </citation>
    <scope>NUCLEOTIDE SEQUENCE</scope>
</reference>
<organism evidence="2">
    <name type="scientific">Timema poppense</name>
    <name type="common">Walking stick</name>
    <dbReference type="NCBI Taxonomy" id="170557"/>
    <lineage>
        <taxon>Eukaryota</taxon>
        <taxon>Metazoa</taxon>
        <taxon>Ecdysozoa</taxon>
        <taxon>Arthropoda</taxon>
        <taxon>Hexapoda</taxon>
        <taxon>Insecta</taxon>
        <taxon>Pterygota</taxon>
        <taxon>Neoptera</taxon>
        <taxon>Polyneoptera</taxon>
        <taxon>Phasmatodea</taxon>
        <taxon>Timematodea</taxon>
        <taxon>Timematoidea</taxon>
        <taxon>Timematidae</taxon>
        <taxon>Timema</taxon>
    </lineage>
</organism>
<feature type="transmembrane region" description="Helical" evidence="1">
    <location>
        <begin position="64"/>
        <end position="82"/>
    </location>
</feature>
<keyword evidence="1" id="KW-0812">Transmembrane</keyword>
<name>A0A7R9CZP7_TIMPO</name>
<protein>
    <submittedName>
        <fullName evidence="2">Uncharacterized protein</fullName>
    </submittedName>
</protein>